<dbReference type="GO" id="GO:0030246">
    <property type="term" value="F:carbohydrate binding"/>
    <property type="evidence" value="ECO:0007669"/>
    <property type="project" value="InterPro"/>
</dbReference>
<comment type="caution">
    <text evidence="2">The sequence shown here is derived from an EMBL/GenBank/DDBJ whole genome shotgun (WGS) entry which is preliminary data.</text>
</comment>
<proteinExistence type="predicted"/>
<sequence length="240" mass="25093">MTLTYDANLVEFVSAKSLDEGVHLLNIGKETAGKLRLIAASEGAEHSITGDRELFELTFKAKPVSQGTEGKIAVEEAVLADSNGMESKTTVTSMSIYVNVNTDKTALNNLIREAQNVHDGATEGTQIGQYPVGSKQILLSAIQKASSVANKNQATQAQVDGAVAALQQALNTFKASVNTTIPGDLNGDGKITIGDLAIVAVHYGKTSASPDWELAKKADINGDGVIDVKDLAAIATKIIG</sequence>
<dbReference type="InterPro" id="IPR008965">
    <property type="entry name" value="CBM2/CBM3_carb-bd_dom_sf"/>
</dbReference>
<feature type="domain" description="Dockerin" evidence="1">
    <location>
        <begin position="178"/>
        <end position="240"/>
    </location>
</feature>
<dbReference type="STRING" id="1324314.BVG16_10705"/>
<dbReference type="GO" id="GO:0000272">
    <property type="term" value="P:polysaccharide catabolic process"/>
    <property type="evidence" value="ECO:0007669"/>
    <property type="project" value="InterPro"/>
</dbReference>
<dbReference type="GO" id="GO:0004553">
    <property type="term" value="F:hydrolase activity, hydrolyzing O-glycosyl compounds"/>
    <property type="evidence" value="ECO:0007669"/>
    <property type="project" value="InterPro"/>
</dbReference>
<dbReference type="OrthoDB" id="2666017at2"/>
<dbReference type="SUPFAM" id="SSF49384">
    <property type="entry name" value="Carbohydrate-binding domain"/>
    <property type="match status" value="1"/>
</dbReference>
<dbReference type="PROSITE" id="PS00018">
    <property type="entry name" value="EF_HAND_1"/>
    <property type="match status" value="2"/>
</dbReference>
<gene>
    <name evidence="2" type="ORF">BVG16_10705</name>
</gene>
<dbReference type="Pfam" id="PF07554">
    <property type="entry name" value="FIVAR"/>
    <property type="match status" value="1"/>
</dbReference>
<organism evidence="2 3">
    <name type="scientific">Paenibacillus selenitireducens</name>
    <dbReference type="NCBI Taxonomy" id="1324314"/>
    <lineage>
        <taxon>Bacteria</taxon>
        <taxon>Bacillati</taxon>
        <taxon>Bacillota</taxon>
        <taxon>Bacilli</taxon>
        <taxon>Bacillales</taxon>
        <taxon>Paenibacillaceae</taxon>
        <taxon>Paenibacillus</taxon>
    </lineage>
</organism>
<dbReference type="InterPro" id="IPR018247">
    <property type="entry name" value="EF_Hand_1_Ca_BS"/>
</dbReference>
<dbReference type="EMBL" id="MSZX01000004">
    <property type="protein sequence ID" value="OPA78347.1"/>
    <property type="molecule type" value="Genomic_DNA"/>
</dbReference>
<evidence type="ECO:0000313" key="2">
    <source>
        <dbReference type="EMBL" id="OPA78347.1"/>
    </source>
</evidence>
<dbReference type="InterPro" id="IPR036439">
    <property type="entry name" value="Dockerin_dom_sf"/>
</dbReference>
<keyword evidence="3" id="KW-1185">Reference proteome</keyword>
<dbReference type="Gene3D" id="2.60.40.680">
    <property type="match status" value="1"/>
</dbReference>
<protein>
    <recommendedName>
        <fullName evidence="1">Dockerin domain-containing protein</fullName>
    </recommendedName>
</protein>
<dbReference type="CDD" id="cd08547">
    <property type="entry name" value="Type_II_cohesin"/>
    <property type="match status" value="1"/>
</dbReference>
<reference evidence="2 3" key="1">
    <citation type="submission" date="2017-01" db="EMBL/GenBank/DDBJ databases">
        <title>Genome analysis of Paenibacillus selenitrireducens ES3-24.</title>
        <authorList>
            <person name="Xu D."/>
            <person name="Yao R."/>
            <person name="Zheng S."/>
        </authorList>
    </citation>
    <scope>NUCLEOTIDE SEQUENCE [LARGE SCALE GENOMIC DNA]</scope>
    <source>
        <strain evidence="2 3">ES3-24</strain>
    </source>
</reference>
<dbReference type="Pfam" id="PF00963">
    <property type="entry name" value="Cohesin"/>
    <property type="match status" value="1"/>
</dbReference>
<evidence type="ECO:0000259" key="1">
    <source>
        <dbReference type="PROSITE" id="PS51766"/>
    </source>
</evidence>
<dbReference type="Pfam" id="PF00404">
    <property type="entry name" value="Dockerin_1"/>
    <property type="match status" value="1"/>
</dbReference>
<dbReference type="Gene3D" id="1.10.1330.10">
    <property type="entry name" value="Dockerin domain"/>
    <property type="match status" value="1"/>
</dbReference>
<dbReference type="PROSITE" id="PS51766">
    <property type="entry name" value="DOCKERIN"/>
    <property type="match status" value="1"/>
</dbReference>
<dbReference type="AlphaFoldDB" id="A0A1T2XEM3"/>
<dbReference type="InterPro" id="IPR002105">
    <property type="entry name" value="Dockerin_1_rpt"/>
</dbReference>
<dbReference type="Gene3D" id="1.20.1270.90">
    <property type="entry name" value="AF1782-like"/>
    <property type="match status" value="1"/>
</dbReference>
<dbReference type="RefSeq" id="WP_078498568.1">
    <property type="nucleotide sequence ID" value="NZ_MSZX01000004.1"/>
</dbReference>
<dbReference type="InterPro" id="IPR002102">
    <property type="entry name" value="Cohesin_dom"/>
</dbReference>
<accession>A0A1T2XEM3</accession>
<dbReference type="CDD" id="cd14254">
    <property type="entry name" value="Dockerin_II"/>
    <property type="match status" value="1"/>
</dbReference>
<dbReference type="Proteomes" id="UP000190188">
    <property type="component" value="Unassembled WGS sequence"/>
</dbReference>
<dbReference type="SUPFAM" id="SSF63446">
    <property type="entry name" value="Type I dockerin domain"/>
    <property type="match status" value="1"/>
</dbReference>
<evidence type="ECO:0000313" key="3">
    <source>
        <dbReference type="Proteomes" id="UP000190188"/>
    </source>
</evidence>
<name>A0A1T2XEM3_9BACL</name>
<dbReference type="InterPro" id="IPR016134">
    <property type="entry name" value="Dockerin_dom"/>
</dbReference>